<sequence>MKDEITAANSNVQQIIDDMNAGWRNEVAKALGLDMNTFQIAQGTVGLQSTDSSGLFLMADAVPPKSVAAYYDPSGKNKRSSAYNQMLHAMLPSTSSGLKAALGDQYASWIAYRNADTSDLSQMDLFKKWADRNLDPGKQAAALTAFKAALSDPLNMALDNFIDDMFYTSFVTSAGKSYKLPTYSCEIDRAKEAINTGASAEIDYNSTTASTKSNGTTVSGSASGFYEIFSGSIDGSFEKLNKLATSSAFSIKGQIGKFATIACNAADWYDGAMVSRGYNAKDDNSIWDPNSNVGDWSSFFESDGSLARRVSQLVLVSDYELTVTSHATYSQEDFTQIKTGASFGVWPFFSAKTEATHTETFTHNEDGTLSVVYKLDKGLIQIWGATIQDAPN</sequence>
<organism evidence="1 2">
    <name type="scientific">Parasulfitobacter algicola</name>
    <dbReference type="NCBI Taxonomy" id="2614809"/>
    <lineage>
        <taxon>Bacteria</taxon>
        <taxon>Pseudomonadati</taxon>
        <taxon>Pseudomonadota</taxon>
        <taxon>Alphaproteobacteria</taxon>
        <taxon>Rhodobacterales</taxon>
        <taxon>Roseobacteraceae</taxon>
        <taxon>Parasulfitobacter</taxon>
    </lineage>
</organism>
<proteinExistence type="predicted"/>
<keyword evidence="2" id="KW-1185">Reference proteome</keyword>
<protein>
    <submittedName>
        <fullName evidence="1">Uncharacterized protein</fullName>
    </submittedName>
</protein>
<accession>A0ABX2IM85</accession>
<evidence type="ECO:0000313" key="2">
    <source>
        <dbReference type="Proteomes" id="UP000777935"/>
    </source>
</evidence>
<dbReference type="EMBL" id="JABUFE010000001">
    <property type="protein sequence ID" value="NSX53640.1"/>
    <property type="molecule type" value="Genomic_DNA"/>
</dbReference>
<reference evidence="1 2" key="1">
    <citation type="submission" date="2020-06" db="EMBL/GenBank/DDBJ databases">
        <title>Sulfitobacter algicola sp. nov., isolated from green algae.</title>
        <authorList>
            <person name="Wang C."/>
        </authorList>
    </citation>
    <scope>NUCLEOTIDE SEQUENCE [LARGE SCALE GENOMIC DNA]</scope>
    <source>
        <strain evidence="1 2">1151</strain>
    </source>
</reference>
<comment type="caution">
    <text evidence="1">The sequence shown here is derived from an EMBL/GenBank/DDBJ whole genome shotgun (WGS) entry which is preliminary data.</text>
</comment>
<dbReference type="Proteomes" id="UP000777935">
    <property type="component" value="Unassembled WGS sequence"/>
</dbReference>
<evidence type="ECO:0000313" key="1">
    <source>
        <dbReference type="EMBL" id="NSX53640.1"/>
    </source>
</evidence>
<gene>
    <name evidence="1" type="ORF">HRQ87_02395</name>
</gene>
<name>A0ABX2IM85_9RHOB</name>
<dbReference type="RefSeq" id="WP_174134818.1">
    <property type="nucleotide sequence ID" value="NZ_JABUFE010000001.1"/>
</dbReference>